<proteinExistence type="predicted"/>
<keyword evidence="2" id="KW-1185">Reference proteome</keyword>
<evidence type="ECO:0000313" key="2">
    <source>
        <dbReference type="Proteomes" id="UP000245021"/>
    </source>
</evidence>
<name>A0A2R5HHK7_9LACT</name>
<dbReference type="AlphaFoldDB" id="A0A2R5HHK7"/>
<dbReference type="Proteomes" id="UP000245021">
    <property type="component" value="Unassembled WGS sequence"/>
</dbReference>
<organism evidence="1 2">
    <name type="scientific">Lactococcus termiticola</name>
    <dbReference type="NCBI Taxonomy" id="2169526"/>
    <lineage>
        <taxon>Bacteria</taxon>
        <taxon>Bacillati</taxon>
        <taxon>Bacillota</taxon>
        <taxon>Bacilli</taxon>
        <taxon>Lactobacillales</taxon>
        <taxon>Streptococcaceae</taxon>
        <taxon>Lactococcus</taxon>
    </lineage>
</organism>
<protein>
    <submittedName>
        <fullName evidence="1">Uncharacterized protein</fullName>
    </submittedName>
</protein>
<dbReference type="RefSeq" id="WP_109245805.1">
    <property type="nucleotide sequence ID" value="NZ_BFFO01000005.1"/>
</dbReference>
<dbReference type="EMBL" id="BFFO01000005">
    <property type="protein sequence ID" value="GBG96835.1"/>
    <property type="molecule type" value="Genomic_DNA"/>
</dbReference>
<reference evidence="1 2" key="1">
    <citation type="journal article" date="2018" name="Genome Announc.">
        <title>Draft Genome Sequence of Lactococcus sp. Strain NtB2 (JCM 32569), Isolated from the Gut of the Higher Termite Nasutitermes takasagoensis.</title>
        <authorList>
            <person name="Noda S."/>
            <person name="Aihara C."/>
            <person name="Yuki M."/>
            <person name="Ohkuma M."/>
        </authorList>
    </citation>
    <scope>NUCLEOTIDE SEQUENCE [LARGE SCALE GENOMIC DNA]</scope>
    <source>
        <strain evidence="1 2">NtB2</strain>
    </source>
</reference>
<evidence type="ECO:0000313" key="1">
    <source>
        <dbReference type="EMBL" id="GBG96835.1"/>
    </source>
</evidence>
<comment type="caution">
    <text evidence="1">The sequence shown here is derived from an EMBL/GenBank/DDBJ whole genome shotgun (WGS) entry which is preliminary data.</text>
</comment>
<sequence length="115" mass="13149">MRKEDLLSKLDELLSDDEASSTSRQIFDIAKTKLETQAFDAIDAEDFIERNLSEMKLTSGKKLSQKEDMFYRRLLRGGLGLAKNPVFGKKSGLEALQEVPGIFREIQEEKNKNEH</sequence>
<accession>A0A2R5HHK7</accession>
<gene>
    <name evidence="1" type="ORF">NtB2_00960</name>
</gene>